<dbReference type="InterPro" id="IPR003849">
    <property type="entry name" value="Preprotein_translocase_YajC"/>
</dbReference>
<comment type="caution">
    <text evidence="10">The sequence shown here is derived from an EMBL/GenBank/DDBJ whole genome shotgun (WGS) entry which is preliminary data.</text>
</comment>
<evidence type="ECO:0000313" key="10">
    <source>
        <dbReference type="EMBL" id="MFD2729921.1"/>
    </source>
</evidence>
<keyword evidence="8" id="KW-0811">Translocation</keyword>
<protein>
    <submittedName>
        <fullName evidence="10">Preprotein translocase subunit YajC</fullName>
    </submittedName>
</protein>
<accession>A0ABW5TP81</accession>
<name>A0ABW5TP81_9ENTE</name>
<gene>
    <name evidence="10" type="primary">yajC</name>
    <name evidence="10" type="ORF">ACFSR0_11105</name>
</gene>
<evidence type="ECO:0000313" key="11">
    <source>
        <dbReference type="Proteomes" id="UP001597427"/>
    </source>
</evidence>
<evidence type="ECO:0000256" key="6">
    <source>
        <dbReference type="ARBA" id="ARBA00022927"/>
    </source>
</evidence>
<proteinExistence type="inferred from homology"/>
<comment type="similarity">
    <text evidence="2">Belongs to the YajC family.</text>
</comment>
<reference evidence="11" key="1">
    <citation type="journal article" date="2019" name="Int. J. Syst. Evol. Microbiol.">
        <title>The Global Catalogue of Microorganisms (GCM) 10K type strain sequencing project: providing services to taxonomists for standard genome sequencing and annotation.</title>
        <authorList>
            <consortium name="The Broad Institute Genomics Platform"/>
            <consortium name="The Broad Institute Genome Sequencing Center for Infectious Disease"/>
            <person name="Wu L."/>
            <person name="Ma J."/>
        </authorList>
    </citation>
    <scope>NUCLEOTIDE SEQUENCE [LARGE SCALE GENOMIC DNA]</scope>
    <source>
        <strain evidence="11">TISTR 932</strain>
    </source>
</reference>
<evidence type="ECO:0000256" key="4">
    <source>
        <dbReference type="ARBA" id="ARBA00022475"/>
    </source>
</evidence>
<dbReference type="NCBIfam" id="TIGR00739">
    <property type="entry name" value="yajC"/>
    <property type="match status" value="1"/>
</dbReference>
<evidence type="ECO:0000256" key="2">
    <source>
        <dbReference type="ARBA" id="ARBA00006742"/>
    </source>
</evidence>
<keyword evidence="3" id="KW-0813">Transport</keyword>
<dbReference type="Proteomes" id="UP001597427">
    <property type="component" value="Unassembled WGS sequence"/>
</dbReference>
<evidence type="ECO:0000256" key="9">
    <source>
        <dbReference type="ARBA" id="ARBA00023136"/>
    </source>
</evidence>
<dbReference type="PANTHER" id="PTHR33909">
    <property type="entry name" value="SEC TRANSLOCON ACCESSORY COMPLEX SUBUNIT YAJC"/>
    <property type="match status" value="1"/>
</dbReference>
<dbReference type="PANTHER" id="PTHR33909:SF1">
    <property type="entry name" value="SEC TRANSLOCON ACCESSORY COMPLEX SUBUNIT YAJC"/>
    <property type="match status" value="1"/>
</dbReference>
<evidence type="ECO:0000256" key="8">
    <source>
        <dbReference type="ARBA" id="ARBA00023010"/>
    </source>
</evidence>
<evidence type="ECO:0000256" key="3">
    <source>
        <dbReference type="ARBA" id="ARBA00022448"/>
    </source>
</evidence>
<dbReference type="RefSeq" id="WP_379982717.1">
    <property type="nucleotide sequence ID" value="NZ_JBHUMO010000071.1"/>
</dbReference>
<keyword evidence="7" id="KW-1133">Transmembrane helix</keyword>
<evidence type="ECO:0000256" key="7">
    <source>
        <dbReference type="ARBA" id="ARBA00022989"/>
    </source>
</evidence>
<organism evidence="10 11">
    <name type="scientific">Enterococcus camelliae</name>
    <dbReference type="NCBI Taxonomy" id="453959"/>
    <lineage>
        <taxon>Bacteria</taxon>
        <taxon>Bacillati</taxon>
        <taxon>Bacillota</taxon>
        <taxon>Bacilli</taxon>
        <taxon>Lactobacillales</taxon>
        <taxon>Enterococcaceae</taxon>
        <taxon>Enterococcus</taxon>
    </lineage>
</organism>
<dbReference type="Pfam" id="PF02699">
    <property type="entry name" value="YajC"/>
    <property type="match status" value="1"/>
</dbReference>
<keyword evidence="5" id="KW-0812">Transmembrane</keyword>
<dbReference type="EMBL" id="JBHUMO010000071">
    <property type="protein sequence ID" value="MFD2729921.1"/>
    <property type="molecule type" value="Genomic_DNA"/>
</dbReference>
<keyword evidence="4" id="KW-1003">Cell membrane</keyword>
<evidence type="ECO:0000256" key="1">
    <source>
        <dbReference type="ARBA" id="ARBA00004162"/>
    </source>
</evidence>
<dbReference type="PRINTS" id="PR01853">
    <property type="entry name" value="YAJCTRNLCASE"/>
</dbReference>
<keyword evidence="9" id="KW-0472">Membrane</keyword>
<keyword evidence="11" id="KW-1185">Reference proteome</keyword>
<keyword evidence="6" id="KW-0653">Protein transport</keyword>
<evidence type="ECO:0000256" key="5">
    <source>
        <dbReference type="ARBA" id="ARBA00022692"/>
    </source>
</evidence>
<dbReference type="SMART" id="SM01323">
    <property type="entry name" value="YajC"/>
    <property type="match status" value="1"/>
</dbReference>
<comment type="subcellular location">
    <subcellularLocation>
        <location evidence="1">Cell membrane</location>
        <topology evidence="1">Single-pass membrane protein</topology>
    </subcellularLocation>
</comment>
<sequence length="117" mass="13110">MLQIIIMVVFFAGMMFFFQRSQKKQQQQREDTLNSMQPGSKVITIGGLHGVISEVNDDKKTVTLDCEGIYLEFERSAIRTVTPPTTEEPVVVEEETTVIEATPEEASPVDTANTKEN</sequence>